<evidence type="ECO:0000256" key="2">
    <source>
        <dbReference type="ARBA" id="ARBA00001946"/>
    </source>
</evidence>
<reference evidence="14 15" key="1">
    <citation type="submission" date="2020-07" db="EMBL/GenBank/DDBJ databases">
        <title>Facklamia lactis sp. nov., isolated from raw milk.</title>
        <authorList>
            <person name="Doll E.V."/>
            <person name="Huptas C."/>
            <person name="Staib L."/>
            <person name="Wenning M."/>
            <person name="Scherer S."/>
        </authorList>
    </citation>
    <scope>NUCLEOTIDE SEQUENCE [LARGE SCALE GENOMIC DNA]</scope>
    <source>
        <strain evidence="14 15">DSM 111018</strain>
    </source>
</reference>
<dbReference type="Gene3D" id="3.20.20.20">
    <property type="entry name" value="Dihydropteroate synthase-like"/>
    <property type="match status" value="1"/>
</dbReference>
<dbReference type="PROSITE" id="PS50972">
    <property type="entry name" value="PTERIN_BINDING"/>
    <property type="match status" value="1"/>
</dbReference>
<dbReference type="RefSeq" id="WP_197113973.1">
    <property type="nucleotide sequence ID" value="NZ_JACBXQ010000001.1"/>
</dbReference>
<evidence type="ECO:0000256" key="6">
    <source>
        <dbReference type="ARBA" id="ARBA00016919"/>
    </source>
</evidence>
<sequence>MLTVIEKNQAHFNFNGQTIQHGDPTIICGIVNVTPDSFSDGGMWFETQKAIDRAKELINQGCRMIDVGGESTRPGSTYVDIEEEIKRVVPVIRAIKKETDAIVSVDTWKSEVAKAAIDAGADIVNDITGLLGDPRMASVIAPSQAGAVVMINPVIVRPNHPSAKVFPQFGAEGVFTQNELERFAEMDEIELMEAYFKKSFEYAEAAGLSRDRLILDPGIGFGLTKKENFNLVKHAQLIHQWGYTCFLGVSRKRFIQNTLADAGYNIDTKTEEGFSLRDEASAALTAVASFMGVEVVRVHVGTEHHIASLIGNNIRMAETLEDINYGAYKAK</sequence>
<proteinExistence type="inferred from homology"/>
<evidence type="ECO:0000256" key="9">
    <source>
        <dbReference type="ARBA" id="ARBA00022842"/>
    </source>
</evidence>
<keyword evidence="7 12" id="KW-0808">Transferase</keyword>
<dbReference type="NCBIfam" id="TIGR01496">
    <property type="entry name" value="DHPS"/>
    <property type="match status" value="1"/>
</dbReference>
<dbReference type="PANTHER" id="PTHR20941">
    <property type="entry name" value="FOLATE SYNTHESIS PROTEINS"/>
    <property type="match status" value="1"/>
</dbReference>
<dbReference type="SUPFAM" id="SSF51717">
    <property type="entry name" value="Dihydropteroate synthetase-like"/>
    <property type="match status" value="1"/>
</dbReference>
<comment type="caution">
    <text evidence="14">The sequence shown here is derived from an EMBL/GenBank/DDBJ whole genome shotgun (WGS) entry which is preliminary data.</text>
</comment>
<evidence type="ECO:0000256" key="8">
    <source>
        <dbReference type="ARBA" id="ARBA00022723"/>
    </source>
</evidence>
<dbReference type="InterPro" id="IPR006390">
    <property type="entry name" value="DHP_synth_dom"/>
</dbReference>
<evidence type="ECO:0000259" key="13">
    <source>
        <dbReference type="PROSITE" id="PS50972"/>
    </source>
</evidence>
<dbReference type="PANTHER" id="PTHR20941:SF1">
    <property type="entry name" value="FOLIC ACID SYNTHESIS PROTEIN FOL1"/>
    <property type="match status" value="1"/>
</dbReference>
<dbReference type="InterPro" id="IPR011005">
    <property type="entry name" value="Dihydropteroate_synth-like_sf"/>
</dbReference>
<evidence type="ECO:0000256" key="3">
    <source>
        <dbReference type="ARBA" id="ARBA00004763"/>
    </source>
</evidence>
<evidence type="ECO:0000256" key="7">
    <source>
        <dbReference type="ARBA" id="ARBA00022679"/>
    </source>
</evidence>
<accession>A0ABS0LNB6</accession>
<evidence type="ECO:0000256" key="4">
    <source>
        <dbReference type="ARBA" id="ARBA00009503"/>
    </source>
</evidence>
<evidence type="ECO:0000313" key="15">
    <source>
        <dbReference type="Proteomes" id="UP000721415"/>
    </source>
</evidence>
<dbReference type="Proteomes" id="UP000721415">
    <property type="component" value="Unassembled WGS sequence"/>
</dbReference>
<organism evidence="14 15">
    <name type="scientific">Facklamia lactis</name>
    <dbReference type="NCBI Taxonomy" id="2749967"/>
    <lineage>
        <taxon>Bacteria</taxon>
        <taxon>Bacillati</taxon>
        <taxon>Bacillota</taxon>
        <taxon>Bacilli</taxon>
        <taxon>Lactobacillales</taxon>
        <taxon>Aerococcaceae</taxon>
        <taxon>Facklamia</taxon>
    </lineage>
</organism>
<comment type="cofactor">
    <cofactor evidence="2 12">
        <name>Mg(2+)</name>
        <dbReference type="ChEBI" id="CHEBI:18420"/>
    </cofactor>
</comment>
<dbReference type="EC" id="2.5.1.15" evidence="5 12"/>
<dbReference type="InterPro" id="IPR000489">
    <property type="entry name" value="Pterin-binding_dom"/>
</dbReference>
<keyword evidence="10 12" id="KW-0289">Folate biosynthesis</keyword>
<evidence type="ECO:0000256" key="11">
    <source>
        <dbReference type="ARBA" id="ARBA00030193"/>
    </source>
</evidence>
<dbReference type="GO" id="GO:0004156">
    <property type="term" value="F:dihydropteroate synthase activity"/>
    <property type="evidence" value="ECO:0007669"/>
    <property type="project" value="UniProtKB-EC"/>
</dbReference>
<comment type="similarity">
    <text evidence="4 12">Belongs to the DHPS family.</text>
</comment>
<comment type="catalytic activity">
    <reaction evidence="1">
        <text>(7,8-dihydropterin-6-yl)methyl diphosphate + 4-aminobenzoate = 7,8-dihydropteroate + diphosphate</text>
        <dbReference type="Rhea" id="RHEA:19949"/>
        <dbReference type="ChEBI" id="CHEBI:17836"/>
        <dbReference type="ChEBI" id="CHEBI:17839"/>
        <dbReference type="ChEBI" id="CHEBI:33019"/>
        <dbReference type="ChEBI" id="CHEBI:72950"/>
        <dbReference type="EC" id="2.5.1.15"/>
    </reaction>
</comment>
<feature type="domain" description="Pterin-binding" evidence="13">
    <location>
        <begin position="25"/>
        <end position="311"/>
    </location>
</feature>
<evidence type="ECO:0000256" key="10">
    <source>
        <dbReference type="ARBA" id="ARBA00022909"/>
    </source>
</evidence>
<keyword evidence="8 12" id="KW-0479">Metal-binding</keyword>
<gene>
    <name evidence="14" type="primary">folP</name>
    <name evidence="14" type="ORF">HZY91_01360</name>
</gene>
<evidence type="ECO:0000256" key="1">
    <source>
        <dbReference type="ARBA" id="ARBA00000012"/>
    </source>
</evidence>
<comment type="pathway">
    <text evidence="3 12">Cofactor biosynthesis; tetrahydrofolate biosynthesis; 7,8-dihydrofolate from 2-amino-4-hydroxy-6-hydroxymethyl-7,8-dihydropteridine diphosphate and 4-aminobenzoate: step 1/2.</text>
</comment>
<dbReference type="InterPro" id="IPR045031">
    <property type="entry name" value="DHP_synth-like"/>
</dbReference>
<dbReference type="PROSITE" id="PS00792">
    <property type="entry name" value="DHPS_1"/>
    <property type="match status" value="1"/>
</dbReference>
<protein>
    <recommendedName>
        <fullName evidence="6 12">Dihydropteroate synthase</fullName>
        <shortName evidence="12">DHPS</shortName>
        <ecNumber evidence="5 12">2.5.1.15</ecNumber>
    </recommendedName>
    <alternativeName>
        <fullName evidence="11 12">Dihydropteroate pyrophosphorylase</fullName>
    </alternativeName>
</protein>
<dbReference type="CDD" id="cd00739">
    <property type="entry name" value="DHPS"/>
    <property type="match status" value="1"/>
</dbReference>
<dbReference type="EMBL" id="JACBXQ010000001">
    <property type="protein sequence ID" value="MBG9985539.1"/>
    <property type="molecule type" value="Genomic_DNA"/>
</dbReference>
<name>A0ABS0LNB6_9LACT</name>
<dbReference type="Pfam" id="PF00809">
    <property type="entry name" value="Pterin_bind"/>
    <property type="match status" value="1"/>
</dbReference>
<comment type="function">
    <text evidence="12">Catalyzes the condensation of para-aminobenzoate (pABA) with 6-hydroxymethyl-7,8-dihydropterin diphosphate (DHPt-PP) to form 7,8-dihydropteroate (H2Pte), the immediate precursor of folate derivatives.</text>
</comment>
<keyword evidence="15" id="KW-1185">Reference proteome</keyword>
<evidence type="ECO:0000256" key="12">
    <source>
        <dbReference type="RuleBase" id="RU361205"/>
    </source>
</evidence>
<keyword evidence="9 12" id="KW-0460">Magnesium</keyword>
<evidence type="ECO:0000256" key="5">
    <source>
        <dbReference type="ARBA" id="ARBA00012458"/>
    </source>
</evidence>
<evidence type="ECO:0000313" key="14">
    <source>
        <dbReference type="EMBL" id="MBG9985539.1"/>
    </source>
</evidence>